<comment type="caution">
    <text evidence="2">The sequence shown here is derived from an EMBL/GenBank/DDBJ whole genome shotgun (WGS) entry which is preliminary data.</text>
</comment>
<dbReference type="Proteomes" id="UP000023152">
    <property type="component" value="Unassembled WGS sequence"/>
</dbReference>
<accession>X6M8Q3</accession>
<feature type="compositionally biased region" description="Low complexity" evidence="1">
    <location>
        <begin position="164"/>
        <end position="176"/>
    </location>
</feature>
<feature type="compositionally biased region" description="Polar residues" evidence="1">
    <location>
        <begin position="224"/>
        <end position="247"/>
    </location>
</feature>
<evidence type="ECO:0000313" key="2">
    <source>
        <dbReference type="EMBL" id="ETO09852.1"/>
    </source>
</evidence>
<keyword evidence="3" id="KW-1185">Reference proteome</keyword>
<dbReference type="AlphaFoldDB" id="X6M8Q3"/>
<evidence type="ECO:0000256" key="1">
    <source>
        <dbReference type="SAM" id="MobiDB-lite"/>
    </source>
</evidence>
<gene>
    <name evidence="2" type="ORF">RFI_27524</name>
</gene>
<protein>
    <submittedName>
        <fullName evidence="2">Uncharacterized protein</fullName>
    </submittedName>
</protein>
<feature type="region of interest" description="Disordered" evidence="1">
    <location>
        <begin position="150"/>
        <end position="192"/>
    </location>
</feature>
<proteinExistence type="predicted"/>
<reference evidence="2 3" key="1">
    <citation type="journal article" date="2013" name="Curr. Biol.">
        <title>The Genome of the Foraminiferan Reticulomyxa filosa.</title>
        <authorList>
            <person name="Glockner G."/>
            <person name="Hulsmann N."/>
            <person name="Schleicher M."/>
            <person name="Noegel A.A."/>
            <person name="Eichinger L."/>
            <person name="Gallinger C."/>
            <person name="Pawlowski J."/>
            <person name="Sierra R."/>
            <person name="Euteneuer U."/>
            <person name="Pillet L."/>
            <person name="Moustafa A."/>
            <person name="Platzer M."/>
            <person name="Groth M."/>
            <person name="Szafranski K."/>
            <person name="Schliwa M."/>
        </authorList>
    </citation>
    <scope>NUCLEOTIDE SEQUENCE [LARGE SCALE GENOMIC DNA]</scope>
</reference>
<organism evidence="2 3">
    <name type="scientific">Reticulomyxa filosa</name>
    <dbReference type="NCBI Taxonomy" id="46433"/>
    <lineage>
        <taxon>Eukaryota</taxon>
        <taxon>Sar</taxon>
        <taxon>Rhizaria</taxon>
        <taxon>Retaria</taxon>
        <taxon>Foraminifera</taxon>
        <taxon>Monothalamids</taxon>
        <taxon>Reticulomyxidae</taxon>
        <taxon>Reticulomyxa</taxon>
    </lineage>
</organism>
<name>X6M8Q3_RETFI</name>
<dbReference type="EMBL" id="ASPP01023863">
    <property type="protein sequence ID" value="ETO09852.1"/>
    <property type="molecule type" value="Genomic_DNA"/>
</dbReference>
<feature type="region of interest" description="Disordered" evidence="1">
    <location>
        <begin position="218"/>
        <end position="247"/>
    </location>
</feature>
<evidence type="ECO:0000313" key="3">
    <source>
        <dbReference type="Proteomes" id="UP000023152"/>
    </source>
</evidence>
<sequence length="247" mass="27945">MKSKKIVKSVTVTSSISFGPTKDRKNKRLFNQIHGITKVGSIHLATLCLQLHPPQNNESISTKSSDQTVAILNILMSCSEKEYRCEKIVECLWSKRNKELWASPQGQGELKVQLRKHQEKKKELVLTLLPKSHDLSLPIPIEQLNRVTENKSSNNNASLPAKISSQPSNQQPGSSNVVEEKQSEKGNQNKLCHNRKPSFISFVTVNVLILMKIRKEEDGKDGHCTNSSTRTCEQDEYNASNRYKQHK</sequence>